<feature type="transmembrane region" description="Helical" evidence="5">
    <location>
        <begin position="95"/>
        <end position="114"/>
    </location>
</feature>
<dbReference type="InterPro" id="IPR037185">
    <property type="entry name" value="EmrE-like"/>
</dbReference>
<evidence type="ECO:0000256" key="4">
    <source>
        <dbReference type="ARBA" id="ARBA00023136"/>
    </source>
</evidence>
<comment type="caution">
    <text evidence="8">The sequence shown here is derived from an EMBL/GenBank/DDBJ whole genome shotgun (WGS) entry which is preliminary data.</text>
</comment>
<gene>
    <name evidence="8" type="ORF">CRT60_09815</name>
</gene>
<dbReference type="PANTHER" id="PTHR32322:SF9">
    <property type="entry name" value="AMINO-ACID METABOLITE EFFLUX PUMP-RELATED"/>
    <property type="match status" value="1"/>
</dbReference>
<dbReference type="InterPro" id="IPR000620">
    <property type="entry name" value="EamA_dom"/>
</dbReference>
<dbReference type="GO" id="GO:0016020">
    <property type="term" value="C:membrane"/>
    <property type="evidence" value="ECO:0007669"/>
    <property type="project" value="UniProtKB-SubCell"/>
</dbReference>
<keyword evidence="3 5" id="KW-1133">Transmembrane helix</keyword>
<comment type="subcellular location">
    <subcellularLocation>
        <location evidence="1">Membrane</location>
        <topology evidence="1">Multi-pass membrane protein</topology>
    </subcellularLocation>
</comment>
<dbReference type="InterPro" id="IPR050638">
    <property type="entry name" value="AA-Vitamin_Transporters"/>
</dbReference>
<feature type="transmembrane region" description="Helical" evidence="5">
    <location>
        <begin position="70"/>
        <end position="89"/>
    </location>
</feature>
<protein>
    <submittedName>
        <fullName evidence="8">EamA family transporter</fullName>
    </submittedName>
</protein>
<proteinExistence type="predicted"/>
<keyword evidence="4 5" id="KW-0472">Membrane</keyword>
<dbReference type="OrthoDB" id="321830at2"/>
<keyword evidence="9" id="KW-1185">Reference proteome</keyword>
<evidence type="ECO:0000259" key="7">
    <source>
        <dbReference type="Pfam" id="PF00892"/>
    </source>
</evidence>
<feature type="transmembrane region" description="Helical" evidence="5">
    <location>
        <begin position="269"/>
        <end position="287"/>
    </location>
</feature>
<name>A0A2B8BLN9_9PROT</name>
<organism evidence="8 9">
    <name type="scientific">Azospirillum palustre</name>
    <dbReference type="NCBI Taxonomy" id="2044885"/>
    <lineage>
        <taxon>Bacteria</taxon>
        <taxon>Pseudomonadati</taxon>
        <taxon>Pseudomonadota</taxon>
        <taxon>Alphaproteobacteria</taxon>
        <taxon>Rhodospirillales</taxon>
        <taxon>Azospirillaceae</taxon>
        <taxon>Azospirillum</taxon>
    </lineage>
</organism>
<evidence type="ECO:0000313" key="9">
    <source>
        <dbReference type="Proteomes" id="UP000225379"/>
    </source>
</evidence>
<evidence type="ECO:0000313" key="8">
    <source>
        <dbReference type="EMBL" id="PGH58312.1"/>
    </source>
</evidence>
<feature type="signal peptide" evidence="6">
    <location>
        <begin position="1"/>
        <end position="22"/>
    </location>
</feature>
<feature type="transmembrane region" description="Helical" evidence="5">
    <location>
        <begin position="148"/>
        <end position="169"/>
    </location>
</feature>
<accession>A0A2B8BLN9</accession>
<feature type="transmembrane region" description="Helical" evidence="5">
    <location>
        <begin position="213"/>
        <end position="234"/>
    </location>
</feature>
<feature type="domain" description="EamA" evidence="7">
    <location>
        <begin position="148"/>
        <end position="285"/>
    </location>
</feature>
<evidence type="ECO:0000256" key="2">
    <source>
        <dbReference type="ARBA" id="ARBA00022692"/>
    </source>
</evidence>
<keyword evidence="2 5" id="KW-0812">Transmembrane</keyword>
<feature type="chain" id="PRO_5012496480" evidence="6">
    <location>
        <begin position="23"/>
        <end position="292"/>
    </location>
</feature>
<evidence type="ECO:0000256" key="3">
    <source>
        <dbReference type="ARBA" id="ARBA00022989"/>
    </source>
</evidence>
<dbReference type="Proteomes" id="UP000225379">
    <property type="component" value="Unassembled WGS sequence"/>
</dbReference>
<feature type="transmembrane region" description="Helical" evidence="5">
    <location>
        <begin position="181"/>
        <end position="201"/>
    </location>
</feature>
<evidence type="ECO:0000256" key="6">
    <source>
        <dbReference type="SAM" id="SignalP"/>
    </source>
</evidence>
<dbReference type="Pfam" id="PF00892">
    <property type="entry name" value="EamA"/>
    <property type="match status" value="1"/>
</dbReference>
<dbReference type="EMBL" id="PDKW01000039">
    <property type="protein sequence ID" value="PGH58312.1"/>
    <property type="molecule type" value="Genomic_DNA"/>
</dbReference>
<feature type="transmembrane region" description="Helical" evidence="5">
    <location>
        <begin position="246"/>
        <end position="263"/>
    </location>
</feature>
<dbReference type="AlphaFoldDB" id="A0A2B8BLN9"/>
<evidence type="ECO:0000256" key="1">
    <source>
        <dbReference type="ARBA" id="ARBA00004141"/>
    </source>
</evidence>
<keyword evidence="6" id="KW-0732">Signal</keyword>
<reference evidence="9" key="1">
    <citation type="submission" date="2017-10" db="EMBL/GenBank/DDBJ databases">
        <authorList>
            <person name="Kravchenko I.K."/>
            <person name="Grouzdev D.S."/>
        </authorList>
    </citation>
    <scope>NUCLEOTIDE SEQUENCE [LARGE SCALE GENOMIC DNA]</scope>
    <source>
        <strain evidence="9">B2</strain>
    </source>
</reference>
<dbReference type="SUPFAM" id="SSF103481">
    <property type="entry name" value="Multidrug resistance efflux transporter EmrE"/>
    <property type="match status" value="1"/>
</dbReference>
<feature type="transmembrane region" description="Helical" evidence="5">
    <location>
        <begin position="121"/>
        <end position="142"/>
    </location>
</feature>
<evidence type="ECO:0000256" key="5">
    <source>
        <dbReference type="SAM" id="Phobius"/>
    </source>
</evidence>
<sequence length="292" mass="28962">MPAAPTAGRAALLTLLAMLAFAANSILCRLALTQTAIDPAGFTLVRIASGAASLWLIARATGHAKAGAGSWRGAAALLAYAAAFSFAYLTMTAGTGALLLFGAVQATMILVGLYRGERLVPLQWGGLALALGGLALLLAPGLSAPDPLGALLMVGAGAAWGVYSLLGRASRYPIATTAGNFLRAAPMAAVLALPAALAGPLSGGGLRWDQGGLVYAVLSGALASGVGYSIWYAALPALTAARAASVQLSVPVITALVAVLALGERITPVLAVSSVAVLGGIALVILAKSRRG</sequence>
<dbReference type="PANTHER" id="PTHR32322">
    <property type="entry name" value="INNER MEMBRANE TRANSPORTER"/>
    <property type="match status" value="1"/>
</dbReference>